<organism evidence="1 2">
    <name type="scientific">Branchiibius cervicis</name>
    <dbReference type="NCBI Taxonomy" id="908252"/>
    <lineage>
        <taxon>Bacteria</taxon>
        <taxon>Bacillati</taxon>
        <taxon>Actinomycetota</taxon>
        <taxon>Actinomycetes</taxon>
        <taxon>Micrococcales</taxon>
        <taxon>Dermacoccaceae</taxon>
        <taxon>Branchiibius</taxon>
    </lineage>
</organism>
<dbReference type="Gene3D" id="3.40.50.300">
    <property type="entry name" value="P-loop containing nucleotide triphosphate hydrolases"/>
    <property type="match status" value="1"/>
</dbReference>
<evidence type="ECO:0000313" key="1">
    <source>
        <dbReference type="EMBL" id="MFC6714374.1"/>
    </source>
</evidence>
<reference evidence="2" key="1">
    <citation type="journal article" date="2019" name="Int. J. Syst. Evol. Microbiol.">
        <title>The Global Catalogue of Microorganisms (GCM) 10K type strain sequencing project: providing services to taxonomists for standard genome sequencing and annotation.</title>
        <authorList>
            <consortium name="The Broad Institute Genomics Platform"/>
            <consortium name="The Broad Institute Genome Sequencing Center for Infectious Disease"/>
            <person name="Wu L."/>
            <person name="Ma J."/>
        </authorList>
    </citation>
    <scope>NUCLEOTIDE SEQUENCE [LARGE SCALE GENOMIC DNA]</scope>
    <source>
        <strain evidence="2">NBRC 106593</strain>
    </source>
</reference>
<sequence>MTTDTSPADNLDDLFVNTDPRVRIKGRLAPVLIFASADGGTGVTSFAATAAELASNAGKVSRTVLADADLVGSGVRQLLRGSGVLPTLLTAQRTGDVRTALVSPGTMNTDSVKTPDISFHTILTPSGLAERAAVEHSTALASIETAATVADLVIVDGGRLTPYVDGSVTQDVIEPLLRSGAWLVLLTTPTQPGLVGAVDVLRALASRTGVRLERLMFAVNHVPRRPGDDLTRQIEAMTRTLAKLAVSLGCVTDDEEQIRSKLRVGILPTKSTALAPVLASVLLRVTGRPEFEPIAAVKHARATELVAGGLDEFDPAAAPVQSGPRKRLVGWPRR</sequence>
<comment type="caution">
    <text evidence="1">The sequence shown here is derived from an EMBL/GenBank/DDBJ whole genome shotgun (WGS) entry which is preliminary data.</text>
</comment>
<dbReference type="SUPFAM" id="SSF52540">
    <property type="entry name" value="P-loop containing nucleoside triphosphate hydrolases"/>
    <property type="match status" value="1"/>
</dbReference>
<gene>
    <name evidence="1" type="ORF">ACFQBT_11325</name>
</gene>
<keyword evidence="2" id="KW-1185">Reference proteome</keyword>
<protein>
    <recommendedName>
        <fullName evidence="3">MinD/ParA family protein</fullName>
    </recommendedName>
</protein>
<proteinExistence type="predicted"/>
<dbReference type="Proteomes" id="UP001596356">
    <property type="component" value="Unassembled WGS sequence"/>
</dbReference>
<dbReference type="EMBL" id="JBHSWJ010000002">
    <property type="protein sequence ID" value="MFC6714374.1"/>
    <property type="molecule type" value="Genomic_DNA"/>
</dbReference>
<evidence type="ECO:0000313" key="2">
    <source>
        <dbReference type="Proteomes" id="UP001596356"/>
    </source>
</evidence>
<dbReference type="InterPro" id="IPR027417">
    <property type="entry name" value="P-loop_NTPase"/>
</dbReference>
<accession>A0ABW2ATQ1</accession>
<name>A0ABW2ATQ1_9MICO</name>
<evidence type="ECO:0008006" key="3">
    <source>
        <dbReference type="Google" id="ProtNLM"/>
    </source>
</evidence>
<dbReference type="RefSeq" id="WP_377822763.1">
    <property type="nucleotide sequence ID" value="NZ_JBHSWJ010000002.1"/>
</dbReference>